<evidence type="ECO:0000313" key="2">
    <source>
        <dbReference type="Proteomes" id="UP000030752"/>
    </source>
</evidence>
<gene>
    <name evidence="1" type="ORF">HMPREF1541_08466</name>
</gene>
<protein>
    <submittedName>
        <fullName evidence="1">Uncharacterized protein</fullName>
    </submittedName>
</protein>
<proteinExistence type="predicted"/>
<dbReference type="AlphaFoldDB" id="W2RKD2"/>
<dbReference type="Proteomes" id="UP000030752">
    <property type="component" value="Unassembled WGS sequence"/>
</dbReference>
<dbReference type="GeneID" id="19975805"/>
<name>W2RKD2_CYPE1</name>
<dbReference type="EMBL" id="KB822725">
    <property type="protein sequence ID" value="ETN36189.1"/>
    <property type="molecule type" value="Genomic_DNA"/>
</dbReference>
<dbReference type="VEuPathDB" id="FungiDB:HMPREF1541_08466"/>
<organism evidence="1 2">
    <name type="scientific">Cyphellophora europaea (strain CBS 101466)</name>
    <name type="common">Phialophora europaea</name>
    <dbReference type="NCBI Taxonomy" id="1220924"/>
    <lineage>
        <taxon>Eukaryota</taxon>
        <taxon>Fungi</taxon>
        <taxon>Dikarya</taxon>
        <taxon>Ascomycota</taxon>
        <taxon>Pezizomycotina</taxon>
        <taxon>Eurotiomycetes</taxon>
        <taxon>Chaetothyriomycetidae</taxon>
        <taxon>Chaetothyriales</taxon>
        <taxon>Cyphellophoraceae</taxon>
        <taxon>Cyphellophora</taxon>
    </lineage>
</organism>
<dbReference type="InParanoid" id="W2RKD2"/>
<dbReference type="HOGENOM" id="CLU_3032289_0_0_1"/>
<dbReference type="RefSeq" id="XP_008721007.1">
    <property type="nucleotide sequence ID" value="XM_008722785.1"/>
</dbReference>
<sequence>MKDLIIRCSSVRTVAVPFTQHRTSWTTRSSYRSALLMILRCYREHQQSSLMSGTD</sequence>
<keyword evidence="2" id="KW-1185">Reference proteome</keyword>
<accession>W2RKD2</accession>
<evidence type="ECO:0000313" key="1">
    <source>
        <dbReference type="EMBL" id="ETN36189.1"/>
    </source>
</evidence>
<reference evidence="1 2" key="1">
    <citation type="submission" date="2013-03" db="EMBL/GenBank/DDBJ databases">
        <title>The Genome Sequence of Phialophora europaea CBS 101466.</title>
        <authorList>
            <consortium name="The Broad Institute Genomics Platform"/>
            <person name="Cuomo C."/>
            <person name="de Hoog S."/>
            <person name="Gorbushina A."/>
            <person name="Walker B."/>
            <person name="Young S.K."/>
            <person name="Zeng Q."/>
            <person name="Gargeya S."/>
            <person name="Fitzgerald M."/>
            <person name="Haas B."/>
            <person name="Abouelleil A."/>
            <person name="Allen A.W."/>
            <person name="Alvarado L."/>
            <person name="Arachchi H.M."/>
            <person name="Berlin A.M."/>
            <person name="Chapman S.B."/>
            <person name="Gainer-Dewar J."/>
            <person name="Goldberg J."/>
            <person name="Griggs A."/>
            <person name="Gujja S."/>
            <person name="Hansen M."/>
            <person name="Howarth C."/>
            <person name="Imamovic A."/>
            <person name="Ireland A."/>
            <person name="Larimer J."/>
            <person name="McCowan C."/>
            <person name="Murphy C."/>
            <person name="Pearson M."/>
            <person name="Poon T.W."/>
            <person name="Priest M."/>
            <person name="Roberts A."/>
            <person name="Saif S."/>
            <person name="Shea T."/>
            <person name="Sisk P."/>
            <person name="Sykes S."/>
            <person name="Wortman J."/>
            <person name="Nusbaum C."/>
            <person name="Birren B."/>
        </authorList>
    </citation>
    <scope>NUCLEOTIDE SEQUENCE [LARGE SCALE GENOMIC DNA]</scope>
    <source>
        <strain evidence="1 2">CBS 101466</strain>
    </source>
</reference>